<sequence length="318" mass="35384">MWARLVSERGQREQPAGQDVPGGAKARPGRVGAGTLRGERAWRERGPRSWTGHGVPKARPSISPADGIALPPQHDGALVPLELVLLSMVSCPGFRGVVQLLDWFELPDGFALIMERPERCRDLWHLLVFRQVLQAVRHCTSRGVLHRDIKAENILVDLATGDAKLIDFGCGTILQNTAYTHMAGTREYFPPEWILFGRYHGQPATIWTLGILLYQLVCRHLPFKTREDIVRGQLFFPPRVSQECQHLIRWCLCMDPADRPCLEDLLEHPWLQCFCGSPASCGGSGSGLPVLLEKSWHSAVKLPWTGEGETSPCSSMAS</sequence>
<dbReference type="GO" id="GO:0007346">
    <property type="term" value="P:regulation of mitotic cell cycle"/>
    <property type="evidence" value="ECO:0007669"/>
    <property type="project" value="TreeGrafter"/>
</dbReference>
<comment type="catalytic activity">
    <reaction evidence="8">
        <text>L-threonyl-[protein] + ATP = O-phospho-L-threonyl-[protein] + ADP + H(+)</text>
        <dbReference type="Rhea" id="RHEA:46608"/>
        <dbReference type="Rhea" id="RHEA-COMP:11060"/>
        <dbReference type="Rhea" id="RHEA-COMP:11605"/>
        <dbReference type="ChEBI" id="CHEBI:15378"/>
        <dbReference type="ChEBI" id="CHEBI:30013"/>
        <dbReference type="ChEBI" id="CHEBI:30616"/>
        <dbReference type="ChEBI" id="CHEBI:61977"/>
        <dbReference type="ChEBI" id="CHEBI:456216"/>
        <dbReference type="EC" id="2.7.11.1"/>
    </reaction>
</comment>
<evidence type="ECO:0000256" key="10">
    <source>
        <dbReference type="SAM" id="MobiDB-lite"/>
    </source>
</evidence>
<keyword evidence="3" id="KW-0723">Serine/threonine-protein kinase</keyword>
<evidence type="ECO:0000259" key="11">
    <source>
        <dbReference type="PROSITE" id="PS50011"/>
    </source>
</evidence>
<organism evidence="12 13">
    <name type="scientific">Catharus ustulatus</name>
    <name type="common">Russet-backed thrush</name>
    <name type="synonym">Hylocichla ustulatus</name>
    <dbReference type="NCBI Taxonomy" id="91951"/>
    <lineage>
        <taxon>Eukaryota</taxon>
        <taxon>Metazoa</taxon>
        <taxon>Chordata</taxon>
        <taxon>Craniata</taxon>
        <taxon>Vertebrata</taxon>
        <taxon>Euteleostomi</taxon>
        <taxon>Archelosauria</taxon>
        <taxon>Archosauria</taxon>
        <taxon>Dinosauria</taxon>
        <taxon>Saurischia</taxon>
        <taxon>Theropoda</taxon>
        <taxon>Coelurosauria</taxon>
        <taxon>Aves</taxon>
        <taxon>Neognathae</taxon>
        <taxon>Neoaves</taxon>
        <taxon>Telluraves</taxon>
        <taxon>Australaves</taxon>
        <taxon>Passeriformes</taxon>
        <taxon>Turdidae</taxon>
        <taxon>Catharus</taxon>
    </lineage>
</organism>
<keyword evidence="13" id="KW-1185">Reference proteome</keyword>
<protein>
    <recommendedName>
        <fullName evidence="2">non-specific serine/threonine protein kinase</fullName>
        <ecNumber evidence="2">2.7.11.1</ecNumber>
    </recommendedName>
</protein>
<evidence type="ECO:0000256" key="7">
    <source>
        <dbReference type="ARBA" id="ARBA00022840"/>
    </source>
</evidence>
<reference evidence="12" key="2">
    <citation type="submission" date="2025-08" db="UniProtKB">
        <authorList>
            <consortium name="Ensembl"/>
        </authorList>
    </citation>
    <scope>IDENTIFICATION</scope>
</reference>
<evidence type="ECO:0000256" key="1">
    <source>
        <dbReference type="ARBA" id="ARBA00005505"/>
    </source>
</evidence>
<feature type="compositionally biased region" description="Basic and acidic residues" evidence="10">
    <location>
        <begin position="37"/>
        <end position="47"/>
    </location>
</feature>
<dbReference type="InterPro" id="IPR051138">
    <property type="entry name" value="PIM_Ser/Thr_kinase"/>
</dbReference>
<dbReference type="PANTHER" id="PTHR22984:SF11">
    <property type="entry name" value="AURORA KINASE-RELATED"/>
    <property type="match status" value="1"/>
</dbReference>
<dbReference type="InterPro" id="IPR000719">
    <property type="entry name" value="Prot_kinase_dom"/>
</dbReference>
<dbReference type="SUPFAM" id="SSF56112">
    <property type="entry name" value="Protein kinase-like (PK-like)"/>
    <property type="match status" value="1"/>
</dbReference>
<dbReference type="PROSITE" id="PS00108">
    <property type="entry name" value="PROTEIN_KINASE_ST"/>
    <property type="match status" value="1"/>
</dbReference>
<dbReference type="Proteomes" id="UP000694563">
    <property type="component" value="Chromosome 7"/>
</dbReference>
<dbReference type="InterPro" id="IPR008271">
    <property type="entry name" value="Ser/Thr_kinase_AS"/>
</dbReference>
<dbReference type="Gene3D" id="1.10.510.10">
    <property type="entry name" value="Transferase(Phosphotransferase) domain 1"/>
    <property type="match status" value="1"/>
</dbReference>
<dbReference type="Gene3D" id="3.30.200.20">
    <property type="entry name" value="Phosphorylase Kinase, domain 1"/>
    <property type="match status" value="1"/>
</dbReference>
<dbReference type="Pfam" id="PF00069">
    <property type="entry name" value="Pkinase"/>
    <property type="match status" value="1"/>
</dbReference>
<evidence type="ECO:0000256" key="5">
    <source>
        <dbReference type="ARBA" id="ARBA00022741"/>
    </source>
</evidence>
<dbReference type="AlphaFoldDB" id="A0A8C3U776"/>
<evidence type="ECO:0000313" key="13">
    <source>
        <dbReference type="Proteomes" id="UP000694563"/>
    </source>
</evidence>
<dbReference type="GO" id="GO:0043066">
    <property type="term" value="P:negative regulation of apoptotic process"/>
    <property type="evidence" value="ECO:0007669"/>
    <property type="project" value="TreeGrafter"/>
</dbReference>
<dbReference type="GO" id="GO:0005524">
    <property type="term" value="F:ATP binding"/>
    <property type="evidence" value="ECO:0007669"/>
    <property type="project" value="UniProtKB-KW"/>
</dbReference>
<dbReference type="InterPro" id="IPR011009">
    <property type="entry name" value="Kinase-like_dom_sf"/>
</dbReference>
<keyword evidence="5" id="KW-0547">Nucleotide-binding</keyword>
<evidence type="ECO:0000256" key="2">
    <source>
        <dbReference type="ARBA" id="ARBA00012513"/>
    </source>
</evidence>
<keyword evidence="7" id="KW-0067">ATP-binding</keyword>
<comment type="similarity">
    <text evidence="1">Belongs to the protein kinase superfamily. CAMK Ser/Thr protein kinase family. PIM subfamily.</text>
</comment>
<comment type="catalytic activity">
    <reaction evidence="9">
        <text>L-seryl-[protein] + ATP = O-phospho-L-seryl-[protein] + ADP + H(+)</text>
        <dbReference type="Rhea" id="RHEA:17989"/>
        <dbReference type="Rhea" id="RHEA-COMP:9863"/>
        <dbReference type="Rhea" id="RHEA-COMP:11604"/>
        <dbReference type="ChEBI" id="CHEBI:15378"/>
        <dbReference type="ChEBI" id="CHEBI:29999"/>
        <dbReference type="ChEBI" id="CHEBI:30616"/>
        <dbReference type="ChEBI" id="CHEBI:83421"/>
        <dbReference type="ChEBI" id="CHEBI:456216"/>
        <dbReference type="EC" id="2.7.11.1"/>
    </reaction>
</comment>
<dbReference type="GO" id="GO:0005737">
    <property type="term" value="C:cytoplasm"/>
    <property type="evidence" value="ECO:0007669"/>
    <property type="project" value="TreeGrafter"/>
</dbReference>
<evidence type="ECO:0000256" key="3">
    <source>
        <dbReference type="ARBA" id="ARBA00022527"/>
    </source>
</evidence>
<name>A0A8C3U776_CATUS</name>
<feature type="compositionally biased region" description="Basic and acidic residues" evidence="10">
    <location>
        <begin position="1"/>
        <end position="12"/>
    </location>
</feature>
<reference evidence="12" key="1">
    <citation type="submission" date="2020-10" db="EMBL/GenBank/DDBJ databases">
        <title>Catharus ustulatus (Swainson's thrush) genome, bCatUst1, primary haplotype v2.</title>
        <authorList>
            <person name="Delmore K."/>
            <person name="Vafadar M."/>
            <person name="Formenti G."/>
            <person name="Chow W."/>
            <person name="Pelan S."/>
            <person name="Howe K."/>
            <person name="Rhie A."/>
            <person name="Mountcastle J."/>
            <person name="Haase B."/>
            <person name="Fedrigo O."/>
            <person name="Jarvis E.D."/>
        </authorList>
    </citation>
    <scope>NUCLEOTIDE SEQUENCE [LARGE SCALE GENOMIC DNA]</scope>
</reference>
<keyword evidence="4" id="KW-0808">Transferase</keyword>
<evidence type="ECO:0000256" key="6">
    <source>
        <dbReference type="ARBA" id="ARBA00022777"/>
    </source>
</evidence>
<feature type="region of interest" description="Disordered" evidence="10">
    <location>
        <begin position="1"/>
        <end position="58"/>
    </location>
</feature>
<dbReference type="Ensembl" id="ENSCUST00005009176.1">
    <property type="protein sequence ID" value="ENSCUSP00005008811.1"/>
    <property type="gene ID" value="ENSCUSG00005005568.1"/>
</dbReference>
<dbReference type="EC" id="2.7.11.1" evidence="2"/>
<evidence type="ECO:0000256" key="8">
    <source>
        <dbReference type="ARBA" id="ARBA00047899"/>
    </source>
</evidence>
<dbReference type="SMART" id="SM00220">
    <property type="entry name" value="S_TKc"/>
    <property type="match status" value="1"/>
</dbReference>
<dbReference type="PROSITE" id="PS50011">
    <property type="entry name" value="PROTEIN_KINASE_DOM"/>
    <property type="match status" value="1"/>
</dbReference>
<evidence type="ECO:0000256" key="9">
    <source>
        <dbReference type="ARBA" id="ARBA00048679"/>
    </source>
</evidence>
<keyword evidence="6" id="KW-0418">Kinase</keyword>
<dbReference type="GO" id="GO:0004674">
    <property type="term" value="F:protein serine/threonine kinase activity"/>
    <property type="evidence" value="ECO:0007669"/>
    <property type="project" value="UniProtKB-KW"/>
</dbReference>
<feature type="domain" description="Protein kinase" evidence="11">
    <location>
        <begin position="25"/>
        <end position="271"/>
    </location>
</feature>
<evidence type="ECO:0000313" key="12">
    <source>
        <dbReference type="Ensembl" id="ENSCUSP00005008811.1"/>
    </source>
</evidence>
<evidence type="ECO:0000256" key="4">
    <source>
        <dbReference type="ARBA" id="ARBA00022679"/>
    </source>
</evidence>
<reference evidence="12" key="3">
    <citation type="submission" date="2025-09" db="UniProtKB">
        <authorList>
            <consortium name="Ensembl"/>
        </authorList>
    </citation>
    <scope>IDENTIFICATION</scope>
</reference>
<dbReference type="PANTHER" id="PTHR22984">
    <property type="entry name" value="SERINE/THREONINE-PROTEIN KINASE PIM"/>
    <property type="match status" value="1"/>
</dbReference>
<accession>A0A8C3U776</accession>
<proteinExistence type="inferred from homology"/>